<proteinExistence type="predicted"/>
<dbReference type="RefSeq" id="WP_136334516.1">
    <property type="nucleotide sequence ID" value="NZ_QXMP01000004.1"/>
</dbReference>
<dbReference type="Pfam" id="PF18939">
    <property type="entry name" value="DUF5686"/>
    <property type="match status" value="1"/>
</dbReference>
<dbReference type="OrthoDB" id="604691at2"/>
<dbReference type="EMBL" id="SSMC01000001">
    <property type="protein sequence ID" value="THD69026.1"/>
    <property type="molecule type" value="Genomic_DNA"/>
</dbReference>
<gene>
    <name evidence="2" type="ORF">E7Z59_01465</name>
</gene>
<protein>
    <submittedName>
        <fullName evidence="2">Carboxypeptidase-like regulatory domain-containing protein</fullName>
    </submittedName>
</protein>
<dbReference type="InterPro" id="IPR043741">
    <property type="entry name" value="DUF5686"/>
</dbReference>
<keyword evidence="2" id="KW-0121">Carboxypeptidase</keyword>
<sequence>MIKSISFLFCMLFISVAFSYGQQTVRGIVTDMNTGKHLPFASVNHENAHLGVTDMTGNFTLQIPENATRFTVTYPGYLPKTVSVAQGKILTITLQKHPSSNIESQIKSNIAAANSLMEKVIRKKKDNYPENILDSYTFRSYQKSVITAHPDSINDRIDSIFRKQKNNLVLRKVDSSNYFLKQQLLRTHLYLIETSVKVDYSSKEGRKETIVANQMAGLEEPLYRLLKFQLQSFSIYKESYTLLGTTYKSPLAGNALKTYNYRVIDTVLNEGRPAFLVYFYPKRTSKKAQLKGALYIDTVSLALQKGHIQHRNGLDISARQDYTYFEEENIWFPTQAKLNIKKGDGDKPVDLFDRMIIEVNEPSSDSKLIHTNNDFPDKQIRYTAEQYNTDIAFNIPVTIEKRAKDIRVAPNAFSRQDPFWNLQRSAPLTLREYRTYNELDSIAIAQRINERFAFLSKLFTGYLSTRYIDFDLKYLLKYNNYEAFRLGMGAITNDNFSKRFRLKAYGVYGTKDAEFKYGATGSYKLLPTNETWIGVDYKDDLVETGSDKFITDGRTFYVFEPRLFNITSFHRNKAVSTYFQHEINPALRIQLQWSHIKTDPTYPYTYLYNQQSFDNYTTNTGTFSLYWAPNNTYLTFRDSNSLLSPGFPQFNLQFTQGLKGVMGSDFGFTKTQLRIRHRINTFGAGAIDLNMTGGLAFGDLPITELYHASPNQPKAQALLSRFSVAGRDSFETMYFDEFFSDRYLSLQAKYLAPPFKISDKITPQVSFITRFAIGDIRNPENHIGIPFQSLKEGYYESGLEFNNIFSGFGLSTMYRYGPYNLPLFTDNISLKFTFYLSLGI</sequence>
<accession>A0A4S3M1U3</accession>
<keyword evidence="3" id="KW-1185">Reference proteome</keyword>
<dbReference type="InterPro" id="IPR008969">
    <property type="entry name" value="CarboxyPept-like_regulatory"/>
</dbReference>
<keyword evidence="2" id="KW-0378">Hydrolase</keyword>
<dbReference type="AlphaFoldDB" id="A0A4S3M1U3"/>
<feature type="chain" id="PRO_5021018714" evidence="1">
    <location>
        <begin position="20"/>
        <end position="840"/>
    </location>
</feature>
<feature type="signal peptide" evidence="1">
    <location>
        <begin position="1"/>
        <end position="19"/>
    </location>
</feature>
<dbReference type="Gene3D" id="2.60.40.1120">
    <property type="entry name" value="Carboxypeptidase-like, regulatory domain"/>
    <property type="match status" value="1"/>
</dbReference>
<dbReference type="Proteomes" id="UP000305939">
    <property type="component" value="Unassembled WGS sequence"/>
</dbReference>
<organism evidence="2 3">
    <name type="scientific">Robertkochia marina</name>
    <dbReference type="NCBI Taxonomy" id="1227945"/>
    <lineage>
        <taxon>Bacteria</taxon>
        <taxon>Pseudomonadati</taxon>
        <taxon>Bacteroidota</taxon>
        <taxon>Flavobacteriia</taxon>
        <taxon>Flavobacteriales</taxon>
        <taxon>Flavobacteriaceae</taxon>
        <taxon>Robertkochia</taxon>
    </lineage>
</organism>
<comment type="caution">
    <text evidence="2">The sequence shown here is derived from an EMBL/GenBank/DDBJ whole genome shotgun (WGS) entry which is preliminary data.</text>
</comment>
<dbReference type="GO" id="GO:0004180">
    <property type="term" value="F:carboxypeptidase activity"/>
    <property type="evidence" value="ECO:0007669"/>
    <property type="project" value="UniProtKB-KW"/>
</dbReference>
<keyword evidence="1" id="KW-0732">Signal</keyword>
<keyword evidence="2" id="KW-0645">Protease</keyword>
<evidence type="ECO:0000313" key="2">
    <source>
        <dbReference type="EMBL" id="THD69026.1"/>
    </source>
</evidence>
<dbReference type="Pfam" id="PF13715">
    <property type="entry name" value="CarbopepD_reg_2"/>
    <property type="match status" value="1"/>
</dbReference>
<evidence type="ECO:0000256" key="1">
    <source>
        <dbReference type="SAM" id="SignalP"/>
    </source>
</evidence>
<reference evidence="2 3" key="1">
    <citation type="submission" date="2019-04" db="EMBL/GenBank/DDBJ databases">
        <title>Draft genome sequence of Robertkochia marina CC-AMO-30D.</title>
        <authorList>
            <person name="Hameed A."/>
            <person name="Lin S.-Y."/>
            <person name="Shahina M."/>
            <person name="Lai W.-A."/>
            <person name="Young C.-C."/>
        </authorList>
    </citation>
    <scope>NUCLEOTIDE SEQUENCE [LARGE SCALE GENOMIC DNA]</scope>
    <source>
        <strain evidence="2 3">CC-AMO-30D</strain>
    </source>
</reference>
<dbReference type="SUPFAM" id="SSF49464">
    <property type="entry name" value="Carboxypeptidase regulatory domain-like"/>
    <property type="match status" value="1"/>
</dbReference>
<name>A0A4S3M1U3_9FLAO</name>
<evidence type="ECO:0000313" key="3">
    <source>
        <dbReference type="Proteomes" id="UP000305939"/>
    </source>
</evidence>